<reference evidence="5" key="1">
    <citation type="journal article" date="2019" name="Int. J. Syst. Evol. Microbiol.">
        <title>The Global Catalogue of Microorganisms (GCM) 10K type strain sequencing project: providing services to taxonomists for standard genome sequencing and annotation.</title>
        <authorList>
            <consortium name="The Broad Institute Genomics Platform"/>
            <consortium name="The Broad Institute Genome Sequencing Center for Infectious Disease"/>
            <person name="Wu L."/>
            <person name="Ma J."/>
        </authorList>
    </citation>
    <scope>NUCLEOTIDE SEQUENCE [LARGE SCALE GENOMIC DNA]</scope>
    <source>
        <strain evidence="5">JCM 11896</strain>
    </source>
</reference>
<keyword evidence="5" id="KW-1185">Reference proteome</keyword>
<evidence type="ECO:0000259" key="3">
    <source>
        <dbReference type="Pfam" id="PF00326"/>
    </source>
</evidence>
<comment type="caution">
    <text evidence="4">The sequence shown here is derived from an EMBL/GenBank/DDBJ whole genome shotgun (WGS) entry which is preliminary data.</text>
</comment>
<dbReference type="Gene3D" id="2.120.10.30">
    <property type="entry name" value="TolB, C-terminal domain"/>
    <property type="match status" value="1"/>
</dbReference>
<feature type="domain" description="Peptidase S9 prolyl oligopeptidase catalytic" evidence="3">
    <location>
        <begin position="417"/>
        <end position="632"/>
    </location>
</feature>
<dbReference type="SUPFAM" id="SSF53474">
    <property type="entry name" value="alpha/beta-Hydrolases"/>
    <property type="match status" value="1"/>
</dbReference>
<dbReference type="RefSeq" id="WP_344017419.1">
    <property type="nucleotide sequence ID" value="NZ_BAAAJK010000001.1"/>
</dbReference>
<dbReference type="InterPro" id="IPR029058">
    <property type="entry name" value="AB_hydrolase_fold"/>
</dbReference>
<organism evidence="4 5">
    <name type="scientific">Pseudonocardia kongjuensis</name>
    <dbReference type="NCBI Taxonomy" id="102227"/>
    <lineage>
        <taxon>Bacteria</taxon>
        <taxon>Bacillati</taxon>
        <taxon>Actinomycetota</taxon>
        <taxon>Actinomycetes</taxon>
        <taxon>Pseudonocardiales</taxon>
        <taxon>Pseudonocardiaceae</taxon>
        <taxon>Pseudonocardia</taxon>
    </lineage>
</organism>
<sequence>MTDTPGGPPPLIDIEDFFADPAFAVPTISPDGTRIAYLAPAHGRRNVWVRGIDETHDDAVCVTHDSRRGITTYHWTDDPRWLLYLQDTDGNEDWHLHRVDLDAPDEPAVDLTPLAPGSRVAGVDPLPAVPGSVLIVMNERPLYFDMFRIDVATGATTLLHEQDDPAATLHLDDGGEPVFHTTLADDGTLEVSAWDAATGQKRLLHRMGGAQHPMGIQPQQVTADGKGLLVGSYQDSDDLRLVRIDRETGEESVVAAVPGRSLDITGLMMPGVLPPAVYTRRRTGEVLAARFVGDRPHVEVVDPGFAEVYAALAALSDGVLGTVSSDDAGRRWIATFVHDRDPGVAWLYDHATGESRELFRPYPQLDPAALAPMTPVAFPARDGLPLHGFLTLPVGIEPRGLPLVLQVHGGPWFNDVWGYNSTAQFLANRGLAVLQVNFRGSTGYGRRHVTAAIGEFAGAMHDDLIDAVDWAVEQGYADPARIGIHGGSYGGYAALVGVTVTPGRFAAAVDYVGISDLANFMRTLPPFTRAFTVNNWFRYVGDPDDPAAEADMLARSPITMVDRIRTPLLVAQGANDARVVQAESDNIVASLRERGVPVEYLLADDEGHGFENPENRTRLFRAMERHFAEHLGARSADRPDRPPARHEVGPR</sequence>
<protein>
    <submittedName>
        <fullName evidence="4">S9 family peptidase</fullName>
    </submittedName>
</protein>
<evidence type="ECO:0000256" key="1">
    <source>
        <dbReference type="ARBA" id="ARBA00022801"/>
    </source>
</evidence>
<name>A0ABP4I8W9_9PSEU</name>
<dbReference type="SUPFAM" id="SSF82171">
    <property type="entry name" value="DPP6 N-terminal domain-like"/>
    <property type="match status" value="1"/>
</dbReference>
<dbReference type="EMBL" id="BAAAJK010000001">
    <property type="protein sequence ID" value="GAA1378745.1"/>
    <property type="molecule type" value="Genomic_DNA"/>
</dbReference>
<dbReference type="PANTHER" id="PTHR42776">
    <property type="entry name" value="SERINE PEPTIDASE S9 FAMILY MEMBER"/>
    <property type="match status" value="1"/>
</dbReference>
<dbReference type="Proteomes" id="UP001501414">
    <property type="component" value="Unassembled WGS sequence"/>
</dbReference>
<keyword evidence="1" id="KW-0378">Hydrolase</keyword>
<gene>
    <name evidence="4" type="ORF">GCM10009613_00350</name>
</gene>
<dbReference type="Gene3D" id="3.40.50.1820">
    <property type="entry name" value="alpha/beta hydrolase"/>
    <property type="match status" value="1"/>
</dbReference>
<dbReference type="Pfam" id="PF00326">
    <property type="entry name" value="Peptidase_S9"/>
    <property type="match status" value="1"/>
</dbReference>
<dbReference type="PANTHER" id="PTHR42776:SF27">
    <property type="entry name" value="DIPEPTIDYL PEPTIDASE FAMILY MEMBER 6"/>
    <property type="match status" value="1"/>
</dbReference>
<accession>A0ABP4I8W9</accession>
<proteinExistence type="predicted"/>
<evidence type="ECO:0000256" key="2">
    <source>
        <dbReference type="SAM" id="MobiDB-lite"/>
    </source>
</evidence>
<evidence type="ECO:0000313" key="4">
    <source>
        <dbReference type="EMBL" id="GAA1378745.1"/>
    </source>
</evidence>
<evidence type="ECO:0000313" key="5">
    <source>
        <dbReference type="Proteomes" id="UP001501414"/>
    </source>
</evidence>
<dbReference type="InterPro" id="IPR011042">
    <property type="entry name" value="6-blade_b-propeller_TolB-like"/>
</dbReference>
<feature type="region of interest" description="Disordered" evidence="2">
    <location>
        <begin position="631"/>
        <end position="651"/>
    </location>
</feature>
<dbReference type="InterPro" id="IPR001375">
    <property type="entry name" value="Peptidase_S9_cat"/>
</dbReference>